<feature type="transmembrane region" description="Helical" evidence="1">
    <location>
        <begin position="266"/>
        <end position="289"/>
    </location>
</feature>
<feature type="transmembrane region" description="Helical" evidence="1">
    <location>
        <begin position="89"/>
        <end position="109"/>
    </location>
</feature>
<feature type="transmembrane region" description="Helical" evidence="1">
    <location>
        <begin position="321"/>
        <end position="341"/>
    </location>
</feature>
<keyword evidence="3" id="KW-1185">Reference proteome</keyword>
<dbReference type="InterPro" id="IPR007820">
    <property type="entry name" value="AbrB_fam"/>
</dbReference>
<reference evidence="3" key="1">
    <citation type="journal article" date="2019" name="Int. J. Syst. Evol. Microbiol.">
        <title>The Global Catalogue of Microorganisms (GCM) 10K type strain sequencing project: providing services to taxonomists for standard genome sequencing and annotation.</title>
        <authorList>
            <consortium name="The Broad Institute Genomics Platform"/>
            <consortium name="The Broad Institute Genome Sequencing Center for Infectious Disease"/>
            <person name="Wu L."/>
            <person name="Ma J."/>
        </authorList>
    </citation>
    <scope>NUCLEOTIDE SEQUENCE [LARGE SCALE GENOMIC DNA]</scope>
    <source>
        <strain evidence="3">CCUG 66188</strain>
    </source>
</reference>
<feature type="transmembrane region" description="Helical" evidence="1">
    <location>
        <begin position="64"/>
        <end position="83"/>
    </location>
</feature>
<feature type="transmembrane region" description="Helical" evidence="1">
    <location>
        <begin position="182"/>
        <end position="203"/>
    </location>
</feature>
<evidence type="ECO:0000256" key="1">
    <source>
        <dbReference type="SAM" id="Phobius"/>
    </source>
</evidence>
<keyword evidence="1" id="KW-0812">Transmembrane</keyword>
<dbReference type="PANTHER" id="PTHR38457:SF1">
    <property type="entry name" value="REGULATOR ABRB-RELATED"/>
    <property type="match status" value="1"/>
</dbReference>
<feature type="transmembrane region" description="Helical" evidence="1">
    <location>
        <begin position="209"/>
        <end position="228"/>
    </location>
</feature>
<gene>
    <name evidence="2" type="ORF">ACFQFQ_11720</name>
</gene>
<organism evidence="2 3">
    <name type="scientific">Sulfitobacter porphyrae</name>
    <dbReference type="NCBI Taxonomy" id="1246864"/>
    <lineage>
        <taxon>Bacteria</taxon>
        <taxon>Pseudomonadati</taxon>
        <taxon>Pseudomonadota</taxon>
        <taxon>Alphaproteobacteria</taxon>
        <taxon>Rhodobacterales</taxon>
        <taxon>Roseobacteraceae</taxon>
        <taxon>Sulfitobacter</taxon>
    </lineage>
</organism>
<dbReference type="PANTHER" id="PTHR38457">
    <property type="entry name" value="REGULATOR ABRB-RELATED"/>
    <property type="match status" value="1"/>
</dbReference>
<comment type="caution">
    <text evidence="2">The sequence shown here is derived from an EMBL/GenBank/DDBJ whole genome shotgun (WGS) entry which is preliminary data.</text>
</comment>
<keyword evidence="1" id="KW-0472">Membrane</keyword>
<name>A0ABW2B384_9RHOB</name>
<proteinExistence type="predicted"/>
<dbReference type="EMBL" id="JBHSWG010000001">
    <property type="protein sequence ID" value="MFC6760007.1"/>
    <property type="molecule type" value="Genomic_DNA"/>
</dbReference>
<feature type="transmembrane region" description="Helical" evidence="1">
    <location>
        <begin position="34"/>
        <end position="52"/>
    </location>
</feature>
<protein>
    <submittedName>
        <fullName evidence="2">AbrB family transcriptional regulator</fullName>
    </submittedName>
</protein>
<sequence>MRWPNMTLPPLVTLLTLAVGASGAAVAWAMSAPIFILLGPAVAVSLAGLAGLRTGVDLRLRDACFVVLGIAVGAGFDSDALGAMLRWPLAFVLMALVLWLILVASRAVLTRHFGFDGRSALLAAAPGHLSFVIAIAADSGLDVPRVSIVQSVRLLALTLVVPFVAIALGVEVSGNIAPQGQAMGLGTLAVLALVSLGLGQVFARLSVPAPLLLGAMVASALGHLTGFATGVLPGWLIQPAYLVLGALIGTRFSGVTPALLMQGLGAGLMVTAVAVGVAGLGALPVALALGMPLAHVLVAFAPGGLETMIALGVVLGVVPGFVAACHIARLLVLTVLLPLMLGRRTPAAEGCP</sequence>
<dbReference type="Proteomes" id="UP001596353">
    <property type="component" value="Unassembled WGS sequence"/>
</dbReference>
<keyword evidence="1" id="KW-1133">Transmembrane helix</keyword>
<feature type="transmembrane region" description="Helical" evidence="1">
    <location>
        <begin position="240"/>
        <end position="260"/>
    </location>
</feature>
<feature type="transmembrane region" description="Helical" evidence="1">
    <location>
        <begin position="152"/>
        <end position="170"/>
    </location>
</feature>
<evidence type="ECO:0000313" key="2">
    <source>
        <dbReference type="EMBL" id="MFC6760007.1"/>
    </source>
</evidence>
<evidence type="ECO:0000313" key="3">
    <source>
        <dbReference type="Proteomes" id="UP001596353"/>
    </source>
</evidence>
<feature type="transmembrane region" description="Helical" evidence="1">
    <location>
        <begin position="121"/>
        <end position="140"/>
    </location>
</feature>
<dbReference type="Pfam" id="PF05145">
    <property type="entry name" value="AbrB"/>
    <property type="match status" value="1"/>
</dbReference>
<dbReference type="PIRSF" id="PIRSF038991">
    <property type="entry name" value="Protein_AbrB"/>
    <property type="match status" value="1"/>
</dbReference>
<accession>A0ABW2B384</accession>